<dbReference type="InterPro" id="IPR036388">
    <property type="entry name" value="WH-like_DNA-bd_sf"/>
</dbReference>
<evidence type="ECO:0000313" key="4">
    <source>
        <dbReference type="Proteomes" id="UP001214638"/>
    </source>
</evidence>
<dbReference type="KEGG" id="bdw:94334941"/>
<evidence type="ECO:0000313" key="3">
    <source>
        <dbReference type="EMBL" id="KAK2197640.1"/>
    </source>
</evidence>
<dbReference type="Proteomes" id="UP001214638">
    <property type="component" value="Unassembled WGS sequence"/>
</dbReference>
<dbReference type="SUPFAM" id="SSF51713">
    <property type="entry name" value="tRNA-guanine transglycosylase"/>
    <property type="match status" value="1"/>
</dbReference>
<dbReference type="Pfam" id="PF01702">
    <property type="entry name" value="TGT"/>
    <property type="match status" value="1"/>
</dbReference>
<dbReference type="PANTHER" id="PTHR13097:SF7">
    <property type="entry name" value="GENERAL TRANSCRIPTION FACTOR IIE SUBUNIT 1"/>
    <property type="match status" value="1"/>
</dbReference>
<dbReference type="GO" id="GO:0006400">
    <property type="term" value="P:tRNA modification"/>
    <property type="evidence" value="ECO:0007669"/>
    <property type="project" value="InterPro"/>
</dbReference>
<name>A0AAD9PMY4_9APIC</name>
<feature type="compositionally biased region" description="Polar residues" evidence="1">
    <location>
        <begin position="259"/>
        <end position="282"/>
    </location>
</feature>
<gene>
    <name evidence="3" type="ORF">BdWA1_000643</name>
</gene>
<reference evidence="3" key="1">
    <citation type="journal article" date="2023" name="Nat. Microbiol.">
        <title>Babesia duncani multi-omics identifies virulence factors and drug targets.</title>
        <authorList>
            <person name="Singh P."/>
            <person name="Lonardi S."/>
            <person name="Liang Q."/>
            <person name="Vydyam P."/>
            <person name="Khabirova E."/>
            <person name="Fang T."/>
            <person name="Gihaz S."/>
            <person name="Thekkiniath J."/>
            <person name="Munshi M."/>
            <person name="Abel S."/>
            <person name="Ciampossin L."/>
            <person name="Batugedara G."/>
            <person name="Gupta M."/>
            <person name="Lu X.M."/>
            <person name="Lenz T."/>
            <person name="Chakravarty S."/>
            <person name="Cornillot E."/>
            <person name="Hu Y."/>
            <person name="Ma W."/>
            <person name="Gonzalez L.M."/>
            <person name="Sanchez S."/>
            <person name="Estrada K."/>
            <person name="Sanchez-Flores A."/>
            <person name="Montero E."/>
            <person name="Harb O.S."/>
            <person name="Le Roch K.G."/>
            <person name="Mamoun C.B."/>
        </authorList>
    </citation>
    <scope>NUCLEOTIDE SEQUENCE</scope>
    <source>
        <strain evidence="3">WA1</strain>
    </source>
</reference>
<dbReference type="RefSeq" id="XP_067804482.1">
    <property type="nucleotide sequence ID" value="XM_067945691.1"/>
</dbReference>
<dbReference type="GeneID" id="94334941"/>
<feature type="compositionally biased region" description="Acidic residues" evidence="1">
    <location>
        <begin position="243"/>
        <end position="252"/>
    </location>
</feature>
<dbReference type="GO" id="GO:0006367">
    <property type="term" value="P:transcription initiation at RNA polymerase II promoter"/>
    <property type="evidence" value="ECO:0007669"/>
    <property type="project" value="TreeGrafter"/>
</dbReference>
<feature type="region of interest" description="Disordered" evidence="1">
    <location>
        <begin position="238"/>
        <end position="282"/>
    </location>
</feature>
<dbReference type="EMBL" id="JALLKP010000001">
    <property type="protein sequence ID" value="KAK2197640.1"/>
    <property type="molecule type" value="Genomic_DNA"/>
</dbReference>
<dbReference type="InterPro" id="IPR036511">
    <property type="entry name" value="TGT-like_sf"/>
</dbReference>
<dbReference type="Gene3D" id="3.20.20.105">
    <property type="entry name" value="Queuine tRNA-ribosyltransferase-like"/>
    <property type="match status" value="1"/>
</dbReference>
<dbReference type="PANTHER" id="PTHR13097">
    <property type="entry name" value="TRANSCRIPTION INITIATION FACTOR IIE, ALPHA SUBUNIT"/>
    <property type="match status" value="1"/>
</dbReference>
<comment type="caution">
    <text evidence="3">The sequence shown here is derived from an EMBL/GenBank/DDBJ whole genome shotgun (WGS) entry which is preliminary data.</text>
</comment>
<protein>
    <submittedName>
        <fullName evidence="3">Bifunctional tRNA-guanine(15) transglycosylase-like/Queuine tRNA-ribosyltransferase-like/Winged helix-like DNA-binding domain superfamily/Transcription factor E</fullName>
    </submittedName>
</protein>
<dbReference type="GO" id="GO:0005673">
    <property type="term" value="C:transcription factor TFIIE complex"/>
    <property type="evidence" value="ECO:0007669"/>
    <property type="project" value="TreeGrafter"/>
</dbReference>
<organism evidence="3 4">
    <name type="scientific">Babesia duncani</name>
    <dbReference type="NCBI Taxonomy" id="323732"/>
    <lineage>
        <taxon>Eukaryota</taxon>
        <taxon>Sar</taxon>
        <taxon>Alveolata</taxon>
        <taxon>Apicomplexa</taxon>
        <taxon>Aconoidasida</taxon>
        <taxon>Piroplasmida</taxon>
        <taxon>Babesiidae</taxon>
        <taxon>Babesia</taxon>
    </lineage>
</organism>
<dbReference type="AlphaFoldDB" id="A0AAD9PMY4"/>
<dbReference type="InterPro" id="IPR039997">
    <property type="entry name" value="TFE"/>
</dbReference>
<sequence length="458" mass="51429">MSTSNKGDLGLFSANGEGTKKVYDKDSFSALVECCTRLFCCDEEIVITDLLLHTERAFCERDIESEIGLSERKVRENLARLERHGIVSRVSVGEAVDIYQKPPRSFKKGAPNMQQSPTSQSYWRISNYVIIAIHYKLRRMEEILQQRRKSLHESDKYTCPSCGDSYDGLDVQKLEIDAFDAHFLCYCGAKMELDDKGAKDDIFSSQQQRCKEQIQTLKKCLYAVWGMEVPVFQIYKKKLDPNGDNDDEEDDKDSTSTPRDSQSTVEAASVISGGTCTSSTVPGGTGAKSILSEIVLPKHNKPLVQLKHNHLPRGDVGKIKFHIGGTSKLQIKLPSPKSDEKEFKAPTLENLNIAPQVKKIPDFFISKLNIAVPLTEAQKYQQHMTQTDATEFCGSPGHLFKCIVRRMFDILSTDKRARVARLHLQHGTVTTPRFMPVGTKGTIKGVDYETVNLIKNLN</sequence>
<proteinExistence type="predicted"/>
<feature type="domain" description="tRNA-guanine(15) transglycosylase-like" evidence="2">
    <location>
        <begin position="416"/>
        <end position="452"/>
    </location>
</feature>
<dbReference type="GO" id="GO:0003677">
    <property type="term" value="F:DNA binding"/>
    <property type="evidence" value="ECO:0007669"/>
    <property type="project" value="UniProtKB-KW"/>
</dbReference>
<evidence type="ECO:0000256" key="1">
    <source>
        <dbReference type="SAM" id="MobiDB-lite"/>
    </source>
</evidence>
<keyword evidence="4" id="KW-1185">Reference proteome</keyword>
<keyword evidence="3" id="KW-0238">DNA-binding</keyword>
<dbReference type="InterPro" id="IPR002616">
    <property type="entry name" value="tRNA_ribo_trans-like"/>
</dbReference>
<evidence type="ECO:0000259" key="2">
    <source>
        <dbReference type="Pfam" id="PF01702"/>
    </source>
</evidence>
<dbReference type="Gene3D" id="1.10.10.10">
    <property type="entry name" value="Winged helix-like DNA-binding domain superfamily/Winged helix DNA-binding domain"/>
    <property type="match status" value="1"/>
</dbReference>
<accession>A0AAD9PMY4</accession>